<sequence>MKKEEPLVDWRGELLSVYNFEAPEKTKTALFRHLCGEELKKQLRAFDLKPNDGCEGVTLQQVLQEFDKYFLAYQNEVFASFKFLEIKQEQGEKFSDYYSRLRNAVVECNYGESQDRMLRDKLIQGLLDKALQERLIRETSKKARALQEVVSECKTAENSKVQASVKNEKLTVNALKNFKNYRKQSINNQKNEFNCKQCGKKHEKKCPAFGTKCRNCDGRNHWAKMCRTQSKQKNMAARRVNAMEENSENSDTIYTGELKSVNELDAKETNCVWYEKFLVNKNAVTFKLDTGSQVNVIPKSELLKWVEKPVVRNCCA</sequence>
<proteinExistence type="predicted"/>
<dbReference type="EMBL" id="BMAV01014626">
    <property type="protein sequence ID" value="GFY63143.1"/>
    <property type="molecule type" value="Genomic_DNA"/>
</dbReference>
<evidence type="ECO:0000313" key="1">
    <source>
        <dbReference type="EMBL" id="GFY63143.1"/>
    </source>
</evidence>
<keyword evidence="1" id="KW-0808">Transferase</keyword>
<keyword evidence="1" id="KW-0695">RNA-directed DNA polymerase</keyword>
<evidence type="ECO:0000313" key="2">
    <source>
        <dbReference type="Proteomes" id="UP000886998"/>
    </source>
</evidence>
<keyword evidence="2" id="KW-1185">Reference proteome</keyword>
<dbReference type="PANTHER" id="PTHR33198">
    <property type="entry name" value="ANK_REP_REGION DOMAIN-CONTAINING PROTEIN-RELATED"/>
    <property type="match status" value="1"/>
</dbReference>
<dbReference type="AlphaFoldDB" id="A0A8X6XZZ6"/>
<keyword evidence="1" id="KW-0548">Nucleotidyltransferase</keyword>
<dbReference type="OrthoDB" id="8195376at2759"/>
<comment type="caution">
    <text evidence="1">The sequence shown here is derived from an EMBL/GenBank/DDBJ whole genome shotgun (WGS) entry which is preliminary data.</text>
</comment>
<gene>
    <name evidence="1" type="primary">X975_12067</name>
    <name evidence="1" type="ORF">TNIN_391491</name>
</gene>
<organism evidence="1 2">
    <name type="scientific">Trichonephila inaurata madagascariensis</name>
    <dbReference type="NCBI Taxonomy" id="2747483"/>
    <lineage>
        <taxon>Eukaryota</taxon>
        <taxon>Metazoa</taxon>
        <taxon>Ecdysozoa</taxon>
        <taxon>Arthropoda</taxon>
        <taxon>Chelicerata</taxon>
        <taxon>Arachnida</taxon>
        <taxon>Araneae</taxon>
        <taxon>Araneomorphae</taxon>
        <taxon>Entelegynae</taxon>
        <taxon>Araneoidea</taxon>
        <taxon>Nephilidae</taxon>
        <taxon>Trichonephila</taxon>
        <taxon>Trichonephila inaurata</taxon>
    </lineage>
</organism>
<protein>
    <submittedName>
        <fullName evidence="1">Reverse transcriptase domain-containing protein</fullName>
    </submittedName>
</protein>
<dbReference type="PANTHER" id="PTHR33198:SF20">
    <property type="entry name" value="RETROTRANSPOSON GAG DOMAIN-CONTAINING PROTEIN"/>
    <property type="match status" value="1"/>
</dbReference>
<dbReference type="Proteomes" id="UP000886998">
    <property type="component" value="Unassembled WGS sequence"/>
</dbReference>
<dbReference type="GO" id="GO:0003964">
    <property type="term" value="F:RNA-directed DNA polymerase activity"/>
    <property type="evidence" value="ECO:0007669"/>
    <property type="project" value="UniProtKB-KW"/>
</dbReference>
<reference evidence="1" key="1">
    <citation type="submission" date="2020-08" db="EMBL/GenBank/DDBJ databases">
        <title>Multicomponent nature underlies the extraordinary mechanical properties of spider dragline silk.</title>
        <authorList>
            <person name="Kono N."/>
            <person name="Nakamura H."/>
            <person name="Mori M."/>
            <person name="Yoshida Y."/>
            <person name="Ohtoshi R."/>
            <person name="Malay A.D."/>
            <person name="Moran D.A.P."/>
            <person name="Tomita M."/>
            <person name="Numata K."/>
            <person name="Arakawa K."/>
        </authorList>
    </citation>
    <scope>NUCLEOTIDE SEQUENCE</scope>
</reference>
<accession>A0A8X6XZZ6</accession>
<name>A0A8X6XZZ6_9ARAC</name>